<dbReference type="GO" id="GO:0045202">
    <property type="term" value="C:synapse"/>
    <property type="evidence" value="ECO:0007669"/>
    <property type="project" value="GOC"/>
</dbReference>
<evidence type="ECO:0000256" key="4">
    <source>
        <dbReference type="ARBA" id="ARBA00022989"/>
    </source>
</evidence>
<keyword evidence="3 9" id="KW-0812">Transmembrane</keyword>
<dbReference type="Proteomes" id="UP000663828">
    <property type="component" value="Unassembled WGS sequence"/>
</dbReference>
<dbReference type="GO" id="GO:0007187">
    <property type="term" value="P:G protein-coupled receptor signaling pathway, coupled to cyclic nucleotide second messenger"/>
    <property type="evidence" value="ECO:0007669"/>
    <property type="project" value="TreeGrafter"/>
</dbReference>
<dbReference type="PRINTS" id="PR00237">
    <property type="entry name" value="GPCRRHODOPSN"/>
</dbReference>
<sequence>MAIEYEDSSSIPEKLALLALIAAIVIGNVCVFVTYIVRSDGKHWSNMFVLGMAFVDLFIGSFVLPMRFISAYDKPLTSRLCAALTIGESGSIACIIYSILFMISVRLYNLKKAFQPIRRRYIIILLLTIWFSLFFFYGIPFMINSSGYLLTVTSSTTNQTSYCKTYATSIHHPLWMSYAEIGLIFSFPLLCIFLGNIFLIRHLSQRRPRRLDSIDRREHLVAKKMTWHVLSLSLAFLCLCLPWISIRILIMFFNTKTIQRTLQITYYFLITKCVIFPILYAATNASFRGSFAMYRHKRITTNNRVWTVHGYFR</sequence>
<protein>
    <recommendedName>
        <fullName evidence="10">G-protein coupled receptors family 1 profile domain-containing protein</fullName>
    </recommendedName>
</protein>
<keyword evidence="6 9" id="KW-0472">Membrane</keyword>
<dbReference type="PANTHER" id="PTHR24247">
    <property type="entry name" value="5-HYDROXYTRYPTAMINE RECEPTOR"/>
    <property type="match status" value="1"/>
</dbReference>
<proteinExistence type="predicted"/>
<evidence type="ECO:0000256" key="6">
    <source>
        <dbReference type="ARBA" id="ARBA00023136"/>
    </source>
</evidence>
<dbReference type="GO" id="GO:0030425">
    <property type="term" value="C:dendrite"/>
    <property type="evidence" value="ECO:0007669"/>
    <property type="project" value="TreeGrafter"/>
</dbReference>
<organism evidence="11 12">
    <name type="scientific">Adineta ricciae</name>
    <name type="common">Rotifer</name>
    <dbReference type="NCBI Taxonomy" id="249248"/>
    <lineage>
        <taxon>Eukaryota</taxon>
        <taxon>Metazoa</taxon>
        <taxon>Spiralia</taxon>
        <taxon>Gnathifera</taxon>
        <taxon>Rotifera</taxon>
        <taxon>Eurotatoria</taxon>
        <taxon>Bdelloidea</taxon>
        <taxon>Adinetida</taxon>
        <taxon>Adinetidae</taxon>
        <taxon>Adineta</taxon>
    </lineage>
</organism>
<evidence type="ECO:0000256" key="8">
    <source>
        <dbReference type="ARBA" id="ARBA00023224"/>
    </source>
</evidence>
<dbReference type="PROSITE" id="PS50262">
    <property type="entry name" value="G_PROTEIN_RECEP_F1_2"/>
    <property type="match status" value="1"/>
</dbReference>
<feature type="transmembrane region" description="Helical" evidence="9">
    <location>
        <begin position="89"/>
        <end position="109"/>
    </location>
</feature>
<gene>
    <name evidence="11" type="ORF">XAT740_LOCUS18629</name>
</gene>
<evidence type="ECO:0000313" key="12">
    <source>
        <dbReference type="Proteomes" id="UP000663828"/>
    </source>
</evidence>
<keyword evidence="12" id="KW-1185">Reference proteome</keyword>
<dbReference type="GO" id="GO:0004993">
    <property type="term" value="F:G protein-coupled serotonin receptor activity"/>
    <property type="evidence" value="ECO:0007669"/>
    <property type="project" value="TreeGrafter"/>
</dbReference>
<dbReference type="AlphaFoldDB" id="A0A814PHM6"/>
<feature type="transmembrane region" description="Helical" evidence="9">
    <location>
        <begin position="225"/>
        <end position="244"/>
    </location>
</feature>
<evidence type="ECO:0000256" key="3">
    <source>
        <dbReference type="ARBA" id="ARBA00022692"/>
    </source>
</evidence>
<dbReference type="SUPFAM" id="SSF81321">
    <property type="entry name" value="Family A G protein-coupled receptor-like"/>
    <property type="match status" value="1"/>
</dbReference>
<keyword evidence="5" id="KW-0297">G-protein coupled receptor</keyword>
<feature type="transmembrane region" description="Helical" evidence="9">
    <location>
        <begin position="49"/>
        <end position="69"/>
    </location>
</feature>
<name>A0A814PHM6_ADIRI</name>
<evidence type="ECO:0000256" key="7">
    <source>
        <dbReference type="ARBA" id="ARBA00023170"/>
    </source>
</evidence>
<dbReference type="GO" id="GO:0007268">
    <property type="term" value="P:chemical synaptic transmission"/>
    <property type="evidence" value="ECO:0007669"/>
    <property type="project" value="TreeGrafter"/>
</dbReference>
<feature type="domain" description="G-protein coupled receptors family 1 profile" evidence="10">
    <location>
        <begin position="27"/>
        <end position="280"/>
    </location>
</feature>
<dbReference type="EMBL" id="CAJNOR010001248">
    <property type="protein sequence ID" value="CAF1106360.1"/>
    <property type="molecule type" value="Genomic_DNA"/>
</dbReference>
<keyword evidence="7" id="KW-0675">Receptor</keyword>
<evidence type="ECO:0000259" key="10">
    <source>
        <dbReference type="PROSITE" id="PS50262"/>
    </source>
</evidence>
<evidence type="ECO:0000256" key="1">
    <source>
        <dbReference type="ARBA" id="ARBA00004651"/>
    </source>
</evidence>
<dbReference type="InterPro" id="IPR017452">
    <property type="entry name" value="GPCR_Rhodpsn_7TM"/>
</dbReference>
<comment type="caution">
    <text evidence="11">The sequence shown here is derived from an EMBL/GenBank/DDBJ whole genome shotgun (WGS) entry which is preliminary data.</text>
</comment>
<accession>A0A814PHM6</accession>
<dbReference type="CDD" id="cd00637">
    <property type="entry name" value="7tm_classA_rhodopsin-like"/>
    <property type="match status" value="1"/>
</dbReference>
<reference evidence="11" key="1">
    <citation type="submission" date="2021-02" db="EMBL/GenBank/DDBJ databases">
        <authorList>
            <person name="Nowell W R."/>
        </authorList>
    </citation>
    <scope>NUCLEOTIDE SEQUENCE</scope>
</reference>
<dbReference type="InterPro" id="IPR000276">
    <property type="entry name" value="GPCR_Rhodpsn"/>
</dbReference>
<dbReference type="Gene3D" id="1.20.1070.10">
    <property type="entry name" value="Rhodopsin 7-helix transmembrane proteins"/>
    <property type="match status" value="1"/>
</dbReference>
<evidence type="ECO:0000256" key="9">
    <source>
        <dbReference type="SAM" id="Phobius"/>
    </source>
</evidence>
<feature type="transmembrane region" description="Helical" evidence="9">
    <location>
        <begin position="264"/>
        <end position="287"/>
    </location>
</feature>
<comment type="subcellular location">
    <subcellularLocation>
        <location evidence="1">Cell membrane</location>
        <topology evidence="1">Multi-pass membrane protein</topology>
    </subcellularLocation>
</comment>
<dbReference type="GO" id="GO:0030594">
    <property type="term" value="F:neurotransmitter receptor activity"/>
    <property type="evidence" value="ECO:0007669"/>
    <property type="project" value="TreeGrafter"/>
</dbReference>
<keyword evidence="8" id="KW-0807">Transducer</keyword>
<dbReference type="GO" id="GO:0005886">
    <property type="term" value="C:plasma membrane"/>
    <property type="evidence" value="ECO:0007669"/>
    <property type="project" value="UniProtKB-SubCell"/>
</dbReference>
<feature type="transmembrane region" description="Helical" evidence="9">
    <location>
        <begin position="121"/>
        <end position="143"/>
    </location>
</feature>
<keyword evidence="4 9" id="KW-1133">Transmembrane helix</keyword>
<dbReference type="Pfam" id="PF00001">
    <property type="entry name" value="7tm_1"/>
    <property type="match status" value="1"/>
</dbReference>
<evidence type="ECO:0000256" key="5">
    <source>
        <dbReference type="ARBA" id="ARBA00023040"/>
    </source>
</evidence>
<feature type="transmembrane region" description="Helical" evidence="9">
    <location>
        <begin position="181"/>
        <end position="204"/>
    </location>
</feature>
<evidence type="ECO:0000313" key="11">
    <source>
        <dbReference type="EMBL" id="CAF1106360.1"/>
    </source>
</evidence>
<feature type="transmembrane region" description="Helical" evidence="9">
    <location>
        <begin position="15"/>
        <end position="37"/>
    </location>
</feature>
<keyword evidence="2" id="KW-1003">Cell membrane</keyword>
<evidence type="ECO:0000256" key="2">
    <source>
        <dbReference type="ARBA" id="ARBA00022475"/>
    </source>
</evidence>
<dbReference type="PANTHER" id="PTHR24247:SF202">
    <property type="entry name" value="5-HYDROXYTRYPTAMINE RECEPTOR 1"/>
    <property type="match status" value="1"/>
</dbReference>